<dbReference type="Pfam" id="PF00583">
    <property type="entry name" value="Acetyltransf_1"/>
    <property type="match status" value="1"/>
</dbReference>
<evidence type="ECO:0000313" key="2">
    <source>
        <dbReference type="EMBL" id="MDQ0178028.1"/>
    </source>
</evidence>
<name>A0ABT9WXL5_9BACI</name>
<sequence>MSKPEMNVALVCGPDCDMSANGLRTALEFFGARVFTYWIGRPSDLIDVLSGDDLYPETDFIILEFHGDEGRFLMPELDESVYEEGEPRVDFGPEEIARFTKLNGKVVLGNGCSLGNAILAKAFIENGCSAYIGPDDYPDGNAALMFALRFFYEMIQNKRSVKEAFAIAKSTDKETHMYQLYERSTDIERMEVLQDHHLPMLKTWFNDKEIQDRMAGMLPLESWYNNVCSNDQYFIWAGYAKDELVGIIIVEIEEEIGYIALIVNPSLQNRGYGKELLRQVLIHPELKSVKKWEAEIEEDHLASIACFRALGFIEEDAVPDEDGFVNFVYDSSKQ</sequence>
<dbReference type="InterPro" id="IPR000182">
    <property type="entry name" value="GNAT_dom"/>
</dbReference>
<reference evidence="2 3" key="1">
    <citation type="submission" date="2023-07" db="EMBL/GenBank/DDBJ databases">
        <title>Genomic Encyclopedia of Type Strains, Phase IV (KMG-IV): sequencing the most valuable type-strain genomes for metagenomic binning, comparative biology and taxonomic classification.</title>
        <authorList>
            <person name="Goeker M."/>
        </authorList>
    </citation>
    <scope>NUCLEOTIDE SEQUENCE [LARGE SCALE GENOMIC DNA]</scope>
    <source>
        <strain evidence="2 3">DSM 23837</strain>
    </source>
</reference>
<organism evidence="2 3">
    <name type="scientific">Bacillus chungangensis</name>
    <dbReference type="NCBI Taxonomy" id="587633"/>
    <lineage>
        <taxon>Bacteria</taxon>
        <taxon>Bacillati</taxon>
        <taxon>Bacillota</taxon>
        <taxon>Bacilli</taxon>
        <taxon>Bacillales</taxon>
        <taxon>Bacillaceae</taxon>
        <taxon>Bacillus</taxon>
    </lineage>
</organism>
<dbReference type="EMBL" id="JAUSTT010000032">
    <property type="protein sequence ID" value="MDQ0178028.1"/>
    <property type="molecule type" value="Genomic_DNA"/>
</dbReference>
<comment type="caution">
    <text evidence="2">The sequence shown here is derived from an EMBL/GenBank/DDBJ whole genome shotgun (WGS) entry which is preliminary data.</text>
</comment>
<dbReference type="Gene3D" id="3.40.630.30">
    <property type="match status" value="1"/>
</dbReference>
<protein>
    <submittedName>
        <fullName evidence="2">L-amino acid N-acyltransferase YncA</fullName>
    </submittedName>
</protein>
<dbReference type="Proteomes" id="UP001223586">
    <property type="component" value="Unassembled WGS sequence"/>
</dbReference>
<dbReference type="InterPro" id="IPR016181">
    <property type="entry name" value="Acyl_CoA_acyltransferase"/>
</dbReference>
<dbReference type="PROSITE" id="PS51186">
    <property type="entry name" value="GNAT"/>
    <property type="match status" value="1"/>
</dbReference>
<dbReference type="SUPFAM" id="SSF55729">
    <property type="entry name" value="Acyl-CoA N-acyltransferases (Nat)"/>
    <property type="match status" value="1"/>
</dbReference>
<evidence type="ECO:0000313" key="3">
    <source>
        <dbReference type="Proteomes" id="UP001223586"/>
    </source>
</evidence>
<keyword evidence="3" id="KW-1185">Reference proteome</keyword>
<gene>
    <name evidence="2" type="ORF">J2S08_003922</name>
</gene>
<proteinExistence type="predicted"/>
<accession>A0ABT9WXL5</accession>
<evidence type="ECO:0000259" key="1">
    <source>
        <dbReference type="PROSITE" id="PS51186"/>
    </source>
</evidence>
<feature type="domain" description="N-acetyltransferase" evidence="1">
    <location>
        <begin position="188"/>
        <end position="334"/>
    </location>
</feature>